<keyword evidence="2" id="KW-0251">Elongation factor</keyword>
<feature type="domain" description="Tr-type G" evidence="1">
    <location>
        <begin position="1"/>
        <end position="58"/>
    </location>
</feature>
<dbReference type="Pfam" id="PF00009">
    <property type="entry name" value="GTP_EFTU"/>
    <property type="match status" value="1"/>
</dbReference>
<dbReference type="GO" id="GO:0003746">
    <property type="term" value="F:translation elongation factor activity"/>
    <property type="evidence" value="ECO:0007669"/>
    <property type="project" value="UniProtKB-KW"/>
</dbReference>
<dbReference type="Gene3D" id="3.40.50.300">
    <property type="entry name" value="P-loop containing nucleotide triphosphate hydrolases"/>
    <property type="match status" value="1"/>
</dbReference>
<keyword evidence="3" id="KW-1185">Reference proteome</keyword>
<sequence>MDACILVVGAIDDLMPQTREQILLSWQVCMSDVLVFRNKCDMIDDYISELERTIDKPLITTK</sequence>
<organism evidence="2 3">
    <name type="scientific">Candidatus Enterovibrio escicola</name>
    <dbReference type="NCBI Taxonomy" id="1927127"/>
    <lineage>
        <taxon>Bacteria</taxon>
        <taxon>Pseudomonadati</taxon>
        <taxon>Pseudomonadota</taxon>
        <taxon>Gammaproteobacteria</taxon>
        <taxon>Vibrionales</taxon>
        <taxon>Vibrionaceae</taxon>
        <taxon>Enterovibrio</taxon>
    </lineage>
</organism>
<evidence type="ECO:0000313" key="2">
    <source>
        <dbReference type="EMBL" id="PCS23924.1"/>
    </source>
</evidence>
<proteinExistence type="predicted"/>
<name>A0A2A5T6Z7_9GAMM</name>
<comment type="caution">
    <text evidence="2">The sequence shown here is derived from an EMBL/GenBank/DDBJ whole genome shotgun (WGS) entry which is preliminary data.</text>
</comment>
<reference evidence="3" key="1">
    <citation type="submission" date="2017-04" db="EMBL/GenBank/DDBJ databases">
        <title>Genome evolution of the luminous symbionts of deep sea anglerfish.</title>
        <authorList>
            <person name="Hendry T.A."/>
        </authorList>
    </citation>
    <scope>NUCLEOTIDE SEQUENCE [LARGE SCALE GENOMIC DNA]</scope>
</reference>
<keyword evidence="2" id="KW-0648">Protein biosynthesis</keyword>
<protein>
    <submittedName>
        <fullName evidence="2">Translation elongation factor Tu</fullName>
    </submittedName>
</protein>
<dbReference type="InterPro" id="IPR000795">
    <property type="entry name" value="T_Tr_GTP-bd_dom"/>
</dbReference>
<gene>
    <name evidence="2" type="ORF">BTN49_0897</name>
</gene>
<dbReference type="Proteomes" id="UP000219020">
    <property type="component" value="Unassembled WGS sequence"/>
</dbReference>
<dbReference type="GO" id="GO:0005525">
    <property type="term" value="F:GTP binding"/>
    <property type="evidence" value="ECO:0007669"/>
    <property type="project" value="InterPro"/>
</dbReference>
<dbReference type="EMBL" id="NBYY01000009">
    <property type="protein sequence ID" value="PCS23924.1"/>
    <property type="molecule type" value="Genomic_DNA"/>
</dbReference>
<dbReference type="InterPro" id="IPR027417">
    <property type="entry name" value="P-loop_NTPase"/>
</dbReference>
<evidence type="ECO:0000259" key="1">
    <source>
        <dbReference type="Pfam" id="PF00009"/>
    </source>
</evidence>
<dbReference type="AlphaFoldDB" id="A0A2A5T6Z7"/>
<dbReference type="SUPFAM" id="SSF52540">
    <property type="entry name" value="P-loop containing nucleoside triphosphate hydrolases"/>
    <property type="match status" value="1"/>
</dbReference>
<evidence type="ECO:0000313" key="3">
    <source>
        <dbReference type="Proteomes" id="UP000219020"/>
    </source>
</evidence>
<dbReference type="GO" id="GO:0003924">
    <property type="term" value="F:GTPase activity"/>
    <property type="evidence" value="ECO:0007669"/>
    <property type="project" value="InterPro"/>
</dbReference>
<accession>A0A2A5T6Z7</accession>